<dbReference type="AlphaFoldDB" id="A0A2A9HH44"/>
<organism evidence="1 2">
    <name type="scientific">Tepidiforma thermophila (strain KCTC 52669 / CGMCC 1.13589 / G233)</name>
    <dbReference type="NCBI Taxonomy" id="2761530"/>
    <lineage>
        <taxon>Bacteria</taxon>
        <taxon>Bacillati</taxon>
        <taxon>Chloroflexota</taxon>
        <taxon>Tepidiformia</taxon>
        <taxon>Tepidiformales</taxon>
        <taxon>Tepidiformaceae</taxon>
        <taxon>Tepidiforma</taxon>
    </lineage>
</organism>
<dbReference type="EMBL" id="PDJQ01000001">
    <property type="protein sequence ID" value="PFG74451.1"/>
    <property type="molecule type" value="Genomic_DNA"/>
</dbReference>
<gene>
    <name evidence="1" type="ORF">A9A59_1681</name>
</gene>
<keyword evidence="2" id="KW-1185">Reference proteome</keyword>
<protein>
    <submittedName>
        <fullName evidence="1">Uncharacterized protein</fullName>
    </submittedName>
</protein>
<reference evidence="1 2" key="1">
    <citation type="submission" date="2017-09" db="EMBL/GenBank/DDBJ databases">
        <title>Sequencing the genomes of two abundant thermophiles in Great Basin hot springs: Thermocrinis jamiesonii and novel Chloroflexi Thermoflexus hugenholtzii.</title>
        <authorList>
            <person name="Hedlund B."/>
        </authorList>
    </citation>
    <scope>NUCLEOTIDE SEQUENCE [LARGE SCALE GENOMIC DNA]</scope>
    <source>
        <strain evidence="1 2">G233</strain>
    </source>
</reference>
<evidence type="ECO:0000313" key="1">
    <source>
        <dbReference type="EMBL" id="PFG74451.1"/>
    </source>
</evidence>
<accession>A0A2A9HH44</accession>
<proteinExistence type="predicted"/>
<comment type="caution">
    <text evidence="1">The sequence shown here is derived from an EMBL/GenBank/DDBJ whole genome shotgun (WGS) entry which is preliminary data.</text>
</comment>
<dbReference type="Proteomes" id="UP000223071">
    <property type="component" value="Unassembled WGS sequence"/>
</dbReference>
<dbReference type="RefSeq" id="WP_098503840.1">
    <property type="nucleotide sequence ID" value="NZ_PDJQ01000001.1"/>
</dbReference>
<sequence length="146" mass="15903">MTQPSRIIYLPPGVAAIPAAAPVAANGAPFDRNFFEKVLPPAIAAFCTQVNCEVPVVELTTIDGVTHYVNGISGVGDQWVALQTSSPDHDHPTQVFIPYQTIFRVEIHPEHDVRRHRLGFITDAITSKSAKSAPDRARPRPAAEQQ</sequence>
<name>A0A2A9HH44_TEPT2</name>
<evidence type="ECO:0000313" key="2">
    <source>
        <dbReference type="Proteomes" id="UP000223071"/>
    </source>
</evidence>